<name>W1PTE8_AMBTC</name>
<accession>W1PTE8</accession>
<gene>
    <name evidence="2" type="ORF">AMTR_s00024p00158510</name>
</gene>
<keyword evidence="3" id="KW-1185">Reference proteome</keyword>
<protein>
    <submittedName>
        <fullName evidence="2">Uncharacterized protein</fullName>
    </submittedName>
</protein>
<dbReference type="Gramene" id="ERN11114">
    <property type="protein sequence ID" value="ERN11114"/>
    <property type="gene ID" value="AMTR_s00024p00158510"/>
</dbReference>
<reference evidence="3" key="1">
    <citation type="journal article" date="2013" name="Science">
        <title>The Amborella genome and the evolution of flowering plants.</title>
        <authorList>
            <consortium name="Amborella Genome Project"/>
        </authorList>
    </citation>
    <scope>NUCLEOTIDE SEQUENCE [LARGE SCALE GENOMIC DNA]</scope>
</reference>
<evidence type="ECO:0000313" key="3">
    <source>
        <dbReference type="Proteomes" id="UP000017836"/>
    </source>
</evidence>
<organism evidence="2 3">
    <name type="scientific">Amborella trichopoda</name>
    <dbReference type="NCBI Taxonomy" id="13333"/>
    <lineage>
        <taxon>Eukaryota</taxon>
        <taxon>Viridiplantae</taxon>
        <taxon>Streptophyta</taxon>
        <taxon>Embryophyta</taxon>
        <taxon>Tracheophyta</taxon>
        <taxon>Spermatophyta</taxon>
        <taxon>Magnoliopsida</taxon>
        <taxon>Amborellales</taxon>
        <taxon>Amborellaceae</taxon>
        <taxon>Amborella</taxon>
    </lineage>
</organism>
<evidence type="ECO:0000256" key="1">
    <source>
        <dbReference type="SAM" id="MobiDB-lite"/>
    </source>
</evidence>
<dbReference type="HOGENOM" id="CLU_2124406_0_0_1"/>
<feature type="region of interest" description="Disordered" evidence="1">
    <location>
        <begin position="27"/>
        <end position="50"/>
    </location>
</feature>
<dbReference type="EMBL" id="KI392710">
    <property type="protein sequence ID" value="ERN11114.1"/>
    <property type="molecule type" value="Genomic_DNA"/>
</dbReference>
<dbReference type="Proteomes" id="UP000017836">
    <property type="component" value="Unassembled WGS sequence"/>
</dbReference>
<feature type="compositionally biased region" description="Basic and acidic residues" evidence="1">
    <location>
        <begin position="27"/>
        <end position="36"/>
    </location>
</feature>
<proteinExistence type="predicted"/>
<evidence type="ECO:0000313" key="2">
    <source>
        <dbReference type="EMBL" id="ERN11114.1"/>
    </source>
</evidence>
<dbReference type="AlphaFoldDB" id="W1PTE8"/>
<sequence length="114" mass="13094">MTTVGRSCYCLTRDVRHLIAFNIDRERERESGHHSYSDSPEGDDDASQEPQCKCKILEWDDRSRLHGHERTGLGSGEEKKWEQVLNIQIGAVQHHHLRSQGPILLLGNIFTMDL</sequence>